<dbReference type="CDD" id="cd19990">
    <property type="entry name" value="PBP1_GABAb_receptor_plant"/>
    <property type="match status" value="1"/>
</dbReference>
<evidence type="ECO:0000256" key="8">
    <source>
        <dbReference type="ARBA" id="ARBA00023170"/>
    </source>
</evidence>
<feature type="transmembrane region" description="Helical" evidence="15">
    <location>
        <begin position="651"/>
        <end position="675"/>
    </location>
</feature>
<evidence type="ECO:0000313" key="17">
    <source>
        <dbReference type="EMBL" id="CAK7354096.1"/>
    </source>
</evidence>
<keyword evidence="7 15" id="KW-0472">Membrane</keyword>
<dbReference type="AlphaFoldDB" id="A0AAV1SP86"/>
<keyword evidence="9" id="KW-0325">Glycoprotein</keyword>
<feature type="modified residue" description="4-aspartylphosphate" evidence="13">
    <location>
        <position position="853"/>
    </location>
</feature>
<keyword evidence="11" id="KW-0407">Ion channel</keyword>
<name>A0AAV1SP86_9ROSI</name>
<evidence type="ECO:0000256" key="3">
    <source>
        <dbReference type="ARBA" id="ARBA00022448"/>
    </source>
</evidence>
<evidence type="ECO:0000256" key="6">
    <source>
        <dbReference type="ARBA" id="ARBA00023065"/>
    </source>
</evidence>
<dbReference type="SUPFAM" id="SSF53850">
    <property type="entry name" value="Periplasmic binding protein-like II"/>
    <property type="match status" value="1"/>
</dbReference>
<feature type="domain" description="Response regulatory" evidence="16">
    <location>
        <begin position="809"/>
        <end position="960"/>
    </location>
</feature>
<dbReference type="InterPro" id="IPR011006">
    <property type="entry name" value="CheY-like_superfamily"/>
</dbReference>
<dbReference type="Gene3D" id="1.10.287.70">
    <property type="match status" value="1"/>
</dbReference>
<evidence type="ECO:0000256" key="15">
    <source>
        <dbReference type="SAM" id="Phobius"/>
    </source>
</evidence>
<dbReference type="EMBL" id="CAWUPB010001194">
    <property type="protein sequence ID" value="CAK7354096.1"/>
    <property type="molecule type" value="Genomic_DNA"/>
</dbReference>
<keyword evidence="13" id="KW-0597">Phosphoprotein</keyword>
<dbReference type="GO" id="GO:0000160">
    <property type="term" value="P:phosphorelay signal transduction system"/>
    <property type="evidence" value="ECO:0007669"/>
    <property type="project" value="InterPro"/>
</dbReference>
<gene>
    <name evidence="17" type="ORF">DCAF_LOCUS25064</name>
</gene>
<protein>
    <recommendedName>
        <fullName evidence="16">Response regulatory domain-containing protein</fullName>
    </recommendedName>
</protein>
<feature type="region of interest" description="Disordered" evidence="14">
    <location>
        <begin position="782"/>
        <end position="809"/>
    </location>
</feature>
<dbReference type="FunFam" id="3.40.50.2300:FF:000169">
    <property type="entry name" value="Glutamate receptor"/>
    <property type="match status" value="1"/>
</dbReference>
<dbReference type="SUPFAM" id="SSF52172">
    <property type="entry name" value="CheY-like"/>
    <property type="match status" value="1"/>
</dbReference>
<evidence type="ECO:0000256" key="9">
    <source>
        <dbReference type="ARBA" id="ARBA00023180"/>
    </source>
</evidence>
<dbReference type="InterPro" id="IPR044440">
    <property type="entry name" value="GABAb_receptor_plant_PBP1"/>
</dbReference>
<comment type="caution">
    <text evidence="17">The sequence shown here is derived from an EMBL/GenBank/DDBJ whole genome shotgun (WGS) entry which is preliminary data.</text>
</comment>
<dbReference type="CDD" id="cd17546">
    <property type="entry name" value="REC_hyHK_CKI1_RcsC-like"/>
    <property type="match status" value="1"/>
</dbReference>
<evidence type="ECO:0000256" key="13">
    <source>
        <dbReference type="PROSITE-ProRule" id="PRU00169"/>
    </source>
</evidence>
<dbReference type="InterPro" id="IPR015683">
    <property type="entry name" value="Ionotropic_Glu_rcpt"/>
</dbReference>
<dbReference type="InterPro" id="IPR028082">
    <property type="entry name" value="Peripla_BP_I"/>
</dbReference>
<evidence type="ECO:0000256" key="7">
    <source>
        <dbReference type="ARBA" id="ARBA00023136"/>
    </source>
</evidence>
<dbReference type="Pfam" id="PF01094">
    <property type="entry name" value="ANF_receptor"/>
    <property type="match status" value="1"/>
</dbReference>
<comment type="subcellular location">
    <subcellularLocation>
        <location evidence="1">Membrane</location>
        <topology evidence="1">Multi-pass membrane protein</topology>
    </subcellularLocation>
</comment>
<feature type="region of interest" description="Disordered" evidence="14">
    <location>
        <begin position="718"/>
        <end position="770"/>
    </location>
</feature>
<evidence type="ECO:0000313" key="18">
    <source>
        <dbReference type="Proteomes" id="UP001314170"/>
    </source>
</evidence>
<evidence type="ECO:0000259" key="16">
    <source>
        <dbReference type="PROSITE" id="PS50110"/>
    </source>
</evidence>
<keyword evidence="4 15" id="KW-0812">Transmembrane</keyword>
<evidence type="ECO:0000256" key="1">
    <source>
        <dbReference type="ARBA" id="ARBA00004141"/>
    </source>
</evidence>
<feature type="compositionally biased region" description="Polar residues" evidence="14">
    <location>
        <begin position="787"/>
        <end position="799"/>
    </location>
</feature>
<evidence type="ECO:0000256" key="14">
    <source>
        <dbReference type="SAM" id="MobiDB-lite"/>
    </source>
</evidence>
<comment type="function">
    <text evidence="12">Glutamate-gated receptor that probably acts as a non-selective cation channel. May be involved in light-signal transduction and calcium homeostasis via the regulation of calcium influx into cells.</text>
</comment>
<dbReference type="InterPro" id="IPR001789">
    <property type="entry name" value="Sig_transdc_resp-reg_receiver"/>
</dbReference>
<dbReference type="GO" id="GO:0015276">
    <property type="term" value="F:ligand-gated monoatomic ion channel activity"/>
    <property type="evidence" value="ECO:0007669"/>
    <property type="project" value="InterPro"/>
</dbReference>
<dbReference type="InterPro" id="IPR001828">
    <property type="entry name" value="ANF_lig-bd_rcpt"/>
</dbReference>
<accession>A0AAV1SP86</accession>
<dbReference type="Proteomes" id="UP001314170">
    <property type="component" value="Unassembled WGS sequence"/>
</dbReference>
<dbReference type="Gene3D" id="3.40.50.2300">
    <property type="match status" value="3"/>
</dbReference>
<keyword evidence="8" id="KW-0675">Receptor</keyword>
<sequence>MNVGLVLDLDYLDAKIALSCINMALSDFYASHGDYKTRLILTTRDSKKDAVGAAAAALDLIKNVEVQAILGPTTSMQANFVIDLGEKAQVPIISFSASSPSLTSVRRPYFFRATQNDSTQVNAIRALIQAFGWREAVPIYVNNAYGEGTIPYLTDALQAVDAFIPYQSVISPSATDDQIYEELYQLTTMQTRVFIVHMYRSLGTRLFAKAKECVMMSEGYVWIVTDGLTADLLSSSNPSVTETMQGVLGVKPYVPRTKELESFRVRWKRKFLQDNPNNIDSELNIYGLWAYDAMTALAMAIEKARTTTFGFRRANVSSDSSMDLATLGVSLNGPNLLQAFSSTSFKGLAGYFVFVNGQLLPSAFQIVNVNGNGGRDIGFWTPKELVKTLNSRTNENTFASFNSNLLTIIWPGDETSIPKGWEIPTKGRKLRIAVSAKGGFIPNYNTTKLFGYSMIVPNIDNRRKTAWVFLKPFTWDLWVAREKSISNLSGVVVIISCLVGLILTQSYTAILVSLLTVQQLQPTITDVHELINKGEYVGYRKDSPVREILLDLGFNQSELMEYNSVEECDKLFSIGSRNGGIAAAFDEVQWTMLFLSKYCSKYTMIDPRLKTGGGFVFHEIKHKEDVWFGEQSSYPDSNTSTSSNSLSLESFWGLFLFAGIAALLALFIFTLKFVYQERRVLFSPSDSRTSIWTRIRSLFRIFNQRDLTCQNFRQGQMNDKSDINLRRMGSQTPSADSVHREFPGDPSSTEDDSGPDSQTPQEYRRLKRGSPHKYELRHEIHAEQEKSAVSSQCTSSSIPQEPESKPKPKILLVEDNKINVMVTKSMMKQLGHTMDVVNNGAEAVRAVQSCFYDLILMHAGYNGLQATQLIRSFEETGNWDSAIKAGIEPCAPSSASLQDGQISVHYDKRITIIAQCCLVSIPADLWLSDSAEEFYANGMDSFVSKPAISGFLLSLDLKEMAEKSPQIIRYRR</sequence>
<keyword evidence="5 15" id="KW-1133">Transmembrane helix</keyword>
<proteinExistence type="predicted"/>
<dbReference type="Pfam" id="PF00060">
    <property type="entry name" value="Lig_chan"/>
    <property type="match status" value="1"/>
</dbReference>
<dbReference type="PROSITE" id="PS50110">
    <property type="entry name" value="RESPONSE_REGULATORY"/>
    <property type="match status" value="1"/>
</dbReference>
<evidence type="ECO:0000256" key="10">
    <source>
        <dbReference type="ARBA" id="ARBA00023286"/>
    </source>
</evidence>
<dbReference type="SUPFAM" id="SSF53822">
    <property type="entry name" value="Periplasmic binding protein-like I"/>
    <property type="match status" value="1"/>
</dbReference>
<comment type="subunit">
    <text evidence="2">May form heteromers.</text>
</comment>
<organism evidence="17 18">
    <name type="scientific">Dovyalis caffra</name>
    <dbReference type="NCBI Taxonomy" id="77055"/>
    <lineage>
        <taxon>Eukaryota</taxon>
        <taxon>Viridiplantae</taxon>
        <taxon>Streptophyta</taxon>
        <taxon>Embryophyta</taxon>
        <taxon>Tracheophyta</taxon>
        <taxon>Spermatophyta</taxon>
        <taxon>Magnoliopsida</taxon>
        <taxon>eudicotyledons</taxon>
        <taxon>Gunneridae</taxon>
        <taxon>Pentapetalae</taxon>
        <taxon>rosids</taxon>
        <taxon>fabids</taxon>
        <taxon>Malpighiales</taxon>
        <taxon>Salicaceae</taxon>
        <taxon>Flacourtieae</taxon>
        <taxon>Dovyalis</taxon>
    </lineage>
</organism>
<dbReference type="SMART" id="SM00448">
    <property type="entry name" value="REC"/>
    <property type="match status" value="1"/>
</dbReference>
<dbReference type="PANTHER" id="PTHR34836:SF1">
    <property type="entry name" value="OS09G0428600 PROTEIN"/>
    <property type="match status" value="1"/>
</dbReference>
<dbReference type="GO" id="GO:0016020">
    <property type="term" value="C:membrane"/>
    <property type="evidence" value="ECO:0007669"/>
    <property type="project" value="UniProtKB-SubCell"/>
</dbReference>
<dbReference type="PANTHER" id="PTHR34836">
    <property type="entry name" value="OS06G0188250 PROTEIN"/>
    <property type="match status" value="1"/>
</dbReference>
<keyword evidence="10" id="KW-1071">Ligand-gated ion channel</keyword>
<evidence type="ECO:0000256" key="2">
    <source>
        <dbReference type="ARBA" id="ARBA00011095"/>
    </source>
</evidence>
<keyword evidence="3" id="KW-0813">Transport</keyword>
<evidence type="ECO:0000256" key="5">
    <source>
        <dbReference type="ARBA" id="ARBA00022989"/>
    </source>
</evidence>
<keyword evidence="6" id="KW-0406">Ion transport</keyword>
<evidence type="ECO:0000256" key="11">
    <source>
        <dbReference type="ARBA" id="ARBA00023303"/>
    </source>
</evidence>
<keyword evidence="18" id="KW-1185">Reference proteome</keyword>
<evidence type="ECO:0000256" key="4">
    <source>
        <dbReference type="ARBA" id="ARBA00022692"/>
    </source>
</evidence>
<evidence type="ECO:0000256" key="12">
    <source>
        <dbReference type="ARBA" id="ARBA00049638"/>
    </source>
</evidence>
<reference evidence="17 18" key="1">
    <citation type="submission" date="2024-01" db="EMBL/GenBank/DDBJ databases">
        <authorList>
            <person name="Waweru B."/>
        </authorList>
    </citation>
    <scope>NUCLEOTIDE SEQUENCE [LARGE SCALE GENOMIC DNA]</scope>
</reference>
<dbReference type="InterPro" id="IPR001320">
    <property type="entry name" value="Iontro_rcpt_C"/>
</dbReference>